<gene>
    <name evidence="2" type="ORF">TAV2_LOCUS7547</name>
</gene>
<dbReference type="PANTHER" id="PTHR46236:SF33">
    <property type="entry name" value="MEPRIN AND TRAF-LIKE DOMAIN-CONTAINING PROTEIN-RELATED"/>
    <property type="match status" value="1"/>
</dbReference>
<dbReference type="InterPro" id="IPR050804">
    <property type="entry name" value="MCC"/>
</dbReference>
<evidence type="ECO:0008006" key="4">
    <source>
        <dbReference type="Google" id="ProtNLM"/>
    </source>
</evidence>
<feature type="coiled-coil region" evidence="1">
    <location>
        <begin position="179"/>
        <end position="206"/>
    </location>
</feature>
<organism evidence="2 3">
    <name type="scientific">Thlaspi arvense</name>
    <name type="common">Field penny-cress</name>
    <dbReference type="NCBI Taxonomy" id="13288"/>
    <lineage>
        <taxon>Eukaryota</taxon>
        <taxon>Viridiplantae</taxon>
        <taxon>Streptophyta</taxon>
        <taxon>Embryophyta</taxon>
        <taxon>Tracheophyta</taxon>
        <taxon>Spermatophyta</taxon>
        <taxon>Magnoliopsida</taxon>
        <taxon>eudicotyledons</taxon>
        <taxon>Gunneridae</taxon>
        <taxon>Pentapetalae</taxon>
        <taxon>rosids</taxon>
        <taxon>malvids</taxon>
        <taxon>Brassicales</taxon>
        <taxon>Brassicaceae</taxon>
        <taxon>Thlaspideae</taxon>
        <taxon>Thlaspi</taxon>
    </lineage>
</organism>
<keyword evidence="1" id="KW-0175">Coiled coil</keyword>
<reference evidence="2 3" key="1">
    <citation type="submission" date="2022-03" db="EMBL/GenBank/DDBJ databases">
        <authorList>
            <person name="Nunn A."/>
            <person name="Chopra R."/>
            <person name="Nunn A."/>
            <person name="Contreras Garrido A."/>
        </authorList>
    </citation>
    <scope>NUCLEOTIDE SEQUENCE [LARGE SCALE GENOMIC DNA]</scope>
</reference>
<protein>
    <recommendedName>
        <fullName evidence="4">MATH domain-containing protein</fullName>
    </recommendedName>
</protein>
<accession>A0AAU9RQJ8</accession>
<dbReference type="EMBL" id="OU466858">
    <property type="protein sequence ID" value="CAH2047813.1"/>
    <property type="molecule type" value="Genomic_DNA"/>
</dbReference>
<evidence type="ECO:0000256" key="1">
    <source>
        <dbReference type="SAM" id="Coils"/>
    </source>
</evidence>
<evidence type="ECO:0000313" key="2">
    <source>
        <dbReference type="EMBL" id="CAH2047813.1"/>
    </source>
</evidence>
<dbReference type="AlphaFoldDB" id="A0AAU9RQJ8"/>
<dbReference type="Proteomes" id="UP000836841">
    <property type="component" value="Chromosome 2"/>
</dbReference>
<evidence type="ECO:0000313" key="3">
    <source>
        <dbReference type="Proteomes" id="UP000836841"/>
    </source>
</evidence>
<keyword evidence="3" id="KW-1185">Reference proteome</keyword>
<proteinExistence type="predicted"/>
<name>A0AAU9RQJ8_THLAR</name>
<dbReference type="PANTHER" id="PTHR46236">
    <property type="entry name" value="TRAF-LIKE SUPERFAMILY PROTEIN"/>
    <property type="match status" value="1"/>
</dbReference>
<sequence>MINILKGRFGEDYDREYLPQQLSKEQLKKTPEYQQAKTAIVEPVRQPKELKPMEIPRKPLKNFIEHLVDESPDEVSAESESVKVTKVRDLHGYIGLKTMDVNGFEVLASQVESVRHIFQRHPDIAAEFRAKNQRMRKACMSFLLSVIETSCQSLEELSNEDLVEADIAITYLKDACFKVDWLEKKLNQLKDNKEKEKSGLARLQKIEENLLNLKLQWSEMDHLA</sequence>